<dbReference type="GeneTree" id="ENSGT01030000234567"/>
<evidence type="ECO:0000256" key="16">
    <source>
        <dbReference type="SAM" id="MobiDB-lite"/>
    </source>
</evidence>
<evidence type="ECO:0000256" key="1">
    <source>
        <dbReference type="ARBA" id="ARBA00004251"/>
    </source>
</evidence>
<comment type="similarity">
    <text evidence="3">Belongs to the ZP domain family. ZPC subfamily.</text>
</comment>
<dbReference type="PROSITE" id="PS51034">
    <property type="entry name" value="ZP_2"/>
    <property type="match status" value="1"/>
</dbReference>
<evidence type="ECO:0000256" key="17">
    <source>
        <dbReference type="SAM" id="SignalP"/>
    </source>
</evidence>
<evidence type="ECO:0000256" key="13">
    <source>
        <dbReference type="ARBA" id="ARBA00023157"/>
    </source>
</evidence>
<dbReference type="PANTHER" id="PTHR11576:SF16">
    <property type="entry name" value="ZONA PELLUCIDA SPERM-BINDING PROTEIN 3"/>
    <property type="match status" value="1"/>
</dbReference>
<evidence type="ECO:0000256" key="5">
    <source>
        <dbReference type="ARBA" id="ARBA00022475"/>
    </source>
</evidence>
<evidence type="ECO:0000256" key="11">
    <source>
        <dbReference type="ARBA" id="ARBA00022989"/>
    </source>
</evidence>
<evidence type="ECO:0000256" key="2">
    <source>
        <dbReference type="ARBA" id="ARBA00004498"/>
    </source>
</evidence>
<feature type="region of interest" description="Disordered" evidence="16">
    <location>
        <begin position="445"/>
        <end position="593"/>
    </location>
</feature>
<dbReference type="FunFam" id="2.60.40.4100:FF:000002">
    <property type="entry name" value="Zona pellucida sperm-binding protein 3"/>
    <property type="match status" value="1"/>
</dbReference>
<evidence type="ECO:0000256" key="7">
    <source>
        <dbReference type="ARBA" id="ARBA00022530"/>
    </source>
</evidence>
<dbReference type="AlphaFoldDB" id="A0A671XL99"/>
<feature type="chain" id="PRO_5025574569" description="Zona pellucida sperm-binding protein 3" evidence="17">
    <location>
        <begin position="22"/>
        <end position="606"/>
    </location>
</feature>
<dbReference type="GO" id="GO:0005886">
    <property type="term" value="C:plasma membrane"/>
    <property type="evidence" value="ECO:0007669"/>
    <property type="project" value="UniProtKB-SubCell"/>
</dbReference>
<dbReference type="Pfam" id="PF00100">
    <property type="entry name" value="Zona_pellucida"/>
    <property type="match status" value="1"/>
</dbReference>
<proteinExistence type="inferred from homology"/>
<feature type="compositionally biased region" description="Basic and acidic residues" evidence="16">
    <location>
        <begin position="422"/>
        <end position="431"/>
    </location>
</feature>
<evidence type="ECO:0000313" key="20">
    <source>
        <dbReference type="Proteomes" id="UP000472265"/>
    </source>
</evidence>
<dbReference type="InterPro" id="IPR055355">
    <property type="entry name" value="ZP-C"/>
</dbReference>
<dbReference type="InParanoid" id="A0A671XL99"/>
<feature type="compositionally biased region" description="Basic and acidic residues" evidence="16">
    <location>
        <begin position="494"/>
        <end position="507"/>
    </location>
</feature>
<dbReference type="InterPro" id="IPR055356">
    <property type="entry name" value="ZP-N"/>
</dbReference>
<dbReference type="OMA" id="DDSICEC"/>
<dbReference type="OrthoDB" id="8957685at2759"/>
<dbReference type="GO" id="GO:0032190">
    <property type="term" value="F:acrosin binding"/>
    <property type="evidence" value="ECO:0007669"/>
    <property type="project" value="TreeGrafter"/>
</dbReference>
<keyword evidence="20" id="KW-1185">Reference proteome</keyword>
<reference evidence="19" key="1">
    <citation type="submission" date="2021-04" db="EMBL/GenBank/DDBJ databases">
        <authorList>
            <consortium name="Wellcome Sanger Institute Data Sharing"/>
        </authorList>
    </citation>
    <scope>NUCLEOTIDE SEQUENCE [LARGE SCALE GENOMIC DNA]</scope>
</reference>
<evidence type="ECO:0000256" key="14">
    <source>
        <dbReference type="ARBA" id="ARBA00023180"/>
    </source>
</evidence>
<dbReference type="InterPro" id="IPR001507">
    <property type="entry name" value="ZP_dom"/>
</dbReference>
<dbReference type="Gene3D" id="2.60.40.4100">
    <property type="entry name" value="Zona pellucida, ZP-C domain"/>
    <property type="match status" value="1"/>
</dbReference>
<dbReference type="PROSITE" id="PS51257">
    <property type="entry name" value="PROKAR_LIPOPROTEIN"/>
    <property type="match status" value="1"/>
</dbReference>
<keyword evidence="14" id="KW-0325">Glycoprotein</keyword>
<evidence type="ECO:0000256" key="12">
    <source>
        <dbReference type="ARBA" id="ARBA00023136"/>
    </source>
</evidence>
<feature type="compositionally biased region" description="Acidic residues" evidence="16">
    <location>
        <begin position="445"/>
        <end position="468"/>
    </location>
</feature>
<accession>A0A671XL99</accession>
<organism evidence="19 20">
    <name type="scientific">Sparus aurata</name>
    <name type="common">Gilthead sea bream</name>
    <dbReference type="NCBI Taxonomy" id="8175"/>
    <lineage>
        <taxon>Eukaryota</taxon>
        <taxon>Metazoa</taxon>
        <taxon>Chordata</taxon>
        <taxon>Craniata</taxon>
        <taxon>Vertebrata</taxon>
        <taxon>Euteleostomi</taxon>
        <taxon>Actinopterygii</taxon>
        <taxon>Neopterygii</taxon>
        <taxon>Teleostei</taxon>
        <taxon>Neoteleostei</taxon>
        <taxon>Acanthomorphata</taxon>
        <taxon>Eupercaria</taxon>
        <taxon>Spariformes</taxon>
        <taxon>Sparidae</taxon>
        <taxon>Sparus</taxon>
    </lineage>
</organism>
<keyword evidence="11" id="KW-1133">Transmembrane helix</keyword>
<evidence type="ECO:0000256" key="10">
    <source>
        <dbReference type="ARBA" id="ARBA00022729"/>
    </source>
</evidence>
<keyword evidence="8" id="KW-0165">Cleavage on pair of basic residues</keyword>
<keyword evidence="7" id="KW-0272">Extracellular matrix</keyword>
<dbReference type="Gene3D" id="2.60.40.3210">
    <property type="entry name" value="Zona pellucida, ZP-N domain"/>
    <property type="match status" value="1"/>
</dbReference>
<feature type="signal peptide" evidence="17">
    <location>
        <begin position="1"/>
        <end position="21"/>
    </location>
</feature>
<feature type="domain" description="ZP" evidence="18">
    <location>
        <begin position="98"/>
        <end position="352"/>
    </location>
</feature>
<keyword evidence="5" id="KW-1003">Cell membrane</keyword>
<comment type="subcellular location">
    <subcellularLocation>
        <location evidence="1">Cell membrane</location>
        <topology evidence="1">Single-pass type I membrane protein</topology>
    </subcellularLocation>
    <subcellularLocation>
        <location evidence="2">Secreted</location>
        <location evidence="2">Extracellular space</location>
        <location evidence="2">Extracellular matrix</location>
    </subcellularLocation>
</comment>
<feature type="compositionally biased region" description="Acidic residues" evidence="16">
    <location>
        <begin position="517"/>
        <end position="530"/>
    </location>
</feature>
<evidence type="ECO:0000256" key="9">
    <source>
        <dbReference type="ARBA" id="ARBA00022692"/>
    </source>
</evidence>
<keyword evidence="10 17" id="KW-0732">Signal</keyword>
<dbReference type="Ensembl" id="ENSSAUT00010052173.1">
    <property type="protein sequence ID" value="ENSSAUP00010049585.1"/>
    <property type="gene ID" value="ENSSAUG00010020702.1"/>
</dbReference>
<dbReference type="InterPro" id="IPR042235">
    <property type="entry name" value="ZP-C_dom"/>
</dbReference>
<dbReference type="SMART" id="SM00241">
    <property type="entry name" value="ZP"/>
    <property type="match status" value="1"/>
</dbReference>
<keyword evidence="6" id="KW-0964">Secreted</keyword>
<dbReference type="PANTHER" id="PTHR11576">
    <property type="entry name" value="ZONA PELLUCIDA SPERM-BINDING PROTEIN 3"/>
    <property type="match status" value="1"/>
</dbReference>
<dbReference type="FunFam" id="2.60.40.3210:FF:000001">
    <property type="entry name" value="Zona pellucida sperm-binding protein 3"/>
    <property type="match status" value="1"/>
</dbReference>
<sequence>MKTKWHLYIFWSVLSLGLLSCAVDTYESQFTRRKKLFKPGTPKSKLSTTGNRKPSLWLPASSFPLSQLGPTPAPGAPRSMRQGEIQSGFAYLPDVSVTCSASDFVVRVKPAFYGQGADAEELKLGNTCKSNGVLGPYGDLLFMYPLTACDAVRQTPRGYLVYKFVLHFEPSPKRFPSRAQRIDVDIECRYQRSHHVHQLTVQPTWRTAVVRKKLKGSPQEFQIELMDDSWSRAAKSQVFQLGRTLNFQISAAHLPAGGKLYINSCYASPSTGSESPLKYTILDNFGCMLDSKREPGASRFISRTDKTLRFSLKAFQFTSDPDTEVNIHCKLFVTSEEPGPAHKSCTHRGNRWRALTGDDSICECCDSQCVTSKPRRAMMEGSASSGSLLVSDEPYTADDGFLPVSPSSISMSGDGEATISHYTDEPHRRENLWGSEDVVMYYEDEEEQDNTADDDDDDGEEEQEEEEPNGVIVRVMTDPDLEELSFREGILAGEKNESELRASDQSKQDWSGHLAEEDFSVGEEEDDEISDAQQVIHLKRREDEDSLQREFQPLESEGEEENGEHTGGGEEEDRMSASEVGQKNDDDDDDDDVVYDREMTWYFTWR</sequence>
<evidence type="ECO:0000256" key="8">
    <source>
        <dbReference type="ARBA" id="ARBA00022685"/>
    </source>
</evidence>
<keyword evidence="9" id="KW-0812">Transmembrane</keyword>
<dbReference type="GO" id="GO:0007339">
    <property type="term" value="P:binding of sperm to zona pellucida"/>
    <property type="evidence" value="ECO:0007669"/>
    <property type="project" value="TreeGrafter"/>
</dbReference>
<dbReference type="Proteomes" id="UP000472265">
    <property type="component" value="Chromosome 16"/>
</dbReference>
<evidence type="ECO:0000259" key="18">
    <source>
        <dbReference type="PROSITE" id="PS51034"/>
    </source>
</evidence>
<reference evidence="19" key="3">
    <citation type="submission" date="2025-09" db="UniProtKB">
        <authorList>
            <consortium name="Ensembl"/>
        </authorList>
    </citation>
    <scope>IDENTIFICATION</scope>
</reference>
<evidence type="ECO:0000256" key="6">
    <source>
        <dbReference type="ARBA" id="ARBA00022525"/>
    </source>
</evidence>
<evidence type="ECO:0000256" key="3">
    <source>
        <dbReference type="ARBA" id="ARBA00006735"/>
    </source>
</evidence>
<protein>
    <recommendedName>
        <fullName evidence="4">Zona pellucida sperm-binding protein 3</fullName>
    </recommendedName>
    <alternativeName>
        <fullName evidence="15">Zona pellucida glycoprotein 3</fullName>
    </alternativeName>
</protein>
<name>A0A671XL99_SPAAU</name>
<keyword evidence="12" id="KW-0472">Membrane</keyword>
<dbReference type="GO" id="GO:2000344">
    <property type="term" value="P:positive regulation of acrosome reaction"/>
    <property type="evidence" value="ECO:0007669"/>
    <property type="project" value="TreeGrafter"/>
</dbReference>
<dbReference type="GO" id="GO:0031012">
    <property type="term" value="C:extracellular matrix"/>
    <property type="evidence" value="ECO:0007669"/>
    <property type="project" value="TreeGrafter"/>
</dbReference>
<gene>
    <name evidence="19" type="primary">si:ch211-67f13.7</name>
</gene>
<feature type="region of interest" description="Disordered" evidence="16">
    <location>
        <begin position="406"/>
        <end position="432"/>
    </location>
</feature>
<reference evidence="19" key="2">
    <citation type="submission" date="2025-08" db="UniProtKB">
        <authorList>
            <consortium name="Ensembl"/>
        </authorList>
    </citation>
    <scope>IDENTIFICATION</scope>
</reference>
<dbReference type="GO" id="GO:0035803">
    <property type="term" value="P:egg coat formation"/>
    <property type="evidence" value="ECO:0007669"/>
    <property type="project" value="TreeGrafter"/>
</dbReference>
<evidence type="ECO:0000256" key="15">
    <source>
        <dbReference type="ARBA" id="ARBA00030824"/>
    </source>
</evidence>
<evidence type="ECO:0000256" key="4">
    <source>
        <dbReference type="ARBA" id="ARBA00017980"/>
    </source>
</evidence>
<keyword evidence="13" id="KW-1015">Disulfide bond</keyword>
<dbReference type="Pfam" id="PF23344">
    <property type="entry name" value="ZP-N"/>
    <property type="match status" value="1"/>
</dbReference>
<evidence type="ECO:0000313" key="19">
    <source>
        <dbReference type="Ensembl" id="ENSSAUP00010049585.1"/>
    </source>
</evidence>